<organism evidence="1 2">
    <name type="scientific">Methylovulum psychrotolerans</name>
    <dbReference type="NCBI Taxonomy" id="1704499"/>
    <lineage>
        <taxon>Bacteria</taxon>
        <taxon>Pseudomonadati</taxon>
        <taxon>Pseudomonadota</taxon>
        <taxon>Gammaproteobacteria</taxon>
        <taxon>Methylococcales</taxon>
        <taxon>Methylococcaceae</taxon>
        <taxon>Methylovulum</taxon>
    </lineage>
</organism>
<name>A0A1Z4C332_9GAMM</name>
<dbReference type="Proteomes" id="UP000197019">
    <property type="component" value="Chromosome"/>
</dbReference>
<dbReference type="InterPro" id="IPR056908">
    <property type="entry name" value="Gp80-like"/>
</dbReference>
<sequence>MTAFTNYTENQIAGHIFGSATFAKPTALYIALFSAVTDGEAGSVTEISGNGYARAACAPGDSDWTQPTTDGTVSNAVTISFPAATGDWGVITAWGIFDAATAGHLLVYANLTNSRNITAGSTPSFAANALTVQIDN</sequence>
<gene>
    <name evidence="1" type="ORF">CEK71_18605</name>
</gene>
<dbReference type="AlphaFoldDB" id="A0A1Z4C332"/>
<dbReference type="EMBL" id="CP022129">
    <property type="protein sequence ID" value="ASF47915.1"/>
    <property type="molecule type" value="Genomic_DNA"/>
</dbReference>
<dbReference type="RefSeq" id="WP_088620785.1">
    <property type="nucleotide sequence ID" value="NZ_CP022129.1"/>
</dbReference>
<dbReference type="Pfam" id="PF23140">
    <property type="entry name" value="Gp80"/>
    <property type="match status" value="1"/>
</dbReference>
<accession>A0A1Z4C332</accession>
<protein>
    <submittedName>
        <fullName evidence="1">Uncharacterized protein</fullName>
    </submittedName>
</protein>
<dbReference type="KEGG" id="mpsy:CEK71_18605"/>
<evidence type="ECO:0000313" key="2">
    <source>
        <dbReference type="Proteomes" id="UP000197019"/>
    </source>
</evidence>
<proteinExistence type="predicted"/>
<dbReference type="OrthoDB" id="4219741at2"/>
<reference evidence="1 2" key="1">
    <citation type="submission" date="2017-06" db="EMBL/GenBank/DDBJ databases">
        <title>Genome Sequencing of the methanotroph Methylovulum psychrotolerants str. HV10-M2 isolated from a high-altitude environment.</title>
        <authorList>
            <person name="Mateos-Rivera A."/>
        </authorList>
    </citation>
    <scope>NUCLEOTIDE SEQUENCE [LARGE SCALE GENOMIC DNA]</scope>
    <source>
        <strain evidence="1 2">HV10_M2</strain>
    </source>
</reference>
<evidence type="ECO:0000313" key="1">
    <source>
        <dbReference type="EMBL" id="ASF47915.1"/>
    </source>
</evidence>
<keyword evidence="2" id="KW-1185">Reference proteome</keyword>